<dbReference type="InterPro" id="IPR001876">
    <property type="entry name" value="Znf_RanBP2"/>
</dbReference>
<keyword evidence="8" id="KW-1185">Reference proteome</keyword>
<dbReference type="VEuPathDB" id="TriTrypDB:ADEAN_000168500"/>
<dbReference type="PROSITE" id="PS50199">
    <property type="entry name" value="ZF_RANBP2_2"/>
    <property type="match status" value="7"/>
</dbReference>
<dbReference type="Proteomes" id="UP000515908">
    <property type="component" value="Chromosome 03"/>
</dbReference>
<gene>
    <name evidence="7" type="ORF">ADEAN_000168500</name>
</gene>
<evidence type="ECO:0000256" key="2">
    <source>
        <dbReference type="ARBA" id="ARBA00022771"/>
    </source>
</evidence>
<keyword evidence="3" id="KW-0862">Zinc</keyword>
<evidence type="ECO:0000256" key="4">
    <source>
        <dbReference type="PROSITE-ProRule" id="PRU00322"/>
    </source>
</evidence>
<sequence>MRSITSIETQMRRATRHLLKSQLLFSRSLPGASLACWSPPMWNSRQCMHHTTGDSMEPLFPSHTPSSWCESGARDWMCTDPKCREVNPSSRIHCGKCEKGKPNFGMWKCAKCNTVNFGGVKQCKSCTAPASDSSEFWMCASCQQNNRHDPISNNSRCGFCLYNMAPSLLPSEEEGMAPHQETPGEGTEAEDPVHASPHYTSPAFDKYKKPLEPFKPKTFESYHSRLVRKAKGTTEDTLGQRRSEWMCRSCGGLNAVDNEQCSKCNAKLSPVDWECLQCAALNHMSRAKCFNCGVPIPTSWMCKTCGTQTSIYDKACRSCGEARAAVTPANPPRRAPRKNAPMAKKNNDWYCPACNVMNFAKRHECFKCGCQKPAGGDFTPSEVLGEDAPSVAPTQNNWTCVHCNSNNFRTRSTCWQCGAKNENAAPQEKEANLYDREGFQDAGKVSVGSAETWNQKGEWVCGKCFAKNYKGRQECFKCGSQKTVVTASRRANVRKPVKL</sequence>
<evidence type="ECO:0000313" key="8">
    <source>
        <dbReference type="Proteomes" id="UP000515908"/>
    </source>
</evidence>
<evidence type="ECO:0000256" key="3">
    <source>
        <dbReference type="ARBA" id="ARBA00022833"/>
    </source>
</evidence>
<accession>A0A7G2C3H3</accession>
<feature type="domain" description="RanBP2-type" evidence="6">
    <location>
        <begin position="267"/>
        <end position="298"/>
    </location>
</feature>
<dbReference type="PANTHER" id="PTHR23111:SF104">
    <property type="entry name" value="RANBP2-TYPE DOMAIN-CONTAINING PROTEIN"/>
    <property type="match status" value="1"/>
</dbReference>
<dbReference type="AlphaFoldDB" id="A0A7G2C3H3"/>
<proteinExistence type="predicted"/>
<dbReference type="SUPFAM" id="SSF90209">
    <property type="entry name" value="Ran binding protein zinc finger-like"/>
    <property type="match status" value="4"/>
</dbReference>
<feature type="domain" description="RanBP2-type" evidence="6">
    <location>
        <begin position="241"/>
        <end position="270"/>
    </location>
</feature>
<dbReference type="PANTHER" id="PTHR23111">
    <property type="entry name" value="ZINC FINGER PROTEIN"/>
    <property type="match status" value="1"/>
</dbReference>
<dbReference type="InterPro" id="IPR036443">
    <property type="entry name" value="Znf_RanBP2_sf"/>
</dbReference>
<dbReference type="EMBL" id="LR877147">
    <property type="protein sequence ID" value="CAD2214240.1"/>
    <property type="molecule type" value="Genomic_DNA"/>
</dbReference>
<dbReference type="SMART" id="SM00547">
    <property type="entry name" value="ZnF_RBZ"/>
    <property type="match status" value="8"/>
</dbReference>
<evidence type="ECO:0000256" key="1">
    <source>
        <dbReference type="ARBA" id="ARBA00022723"/>
    </source>
</evidence>
<keyword evidence="2 4" id="KW-0863">Zinc-finger</keyword>
<dbReference type="GO" id="GO:0003729">
    <property type="term" value="F:mRNA binding"/>
    <property type="evidence" value="ECO:0007669"/>
    <property type="project" value="TreeGrafter"/>
</dbReference>
<dbReference type="PROSITE" id="PS01358">
    <property type="entry name" value="ZF_RANBP2_1"/>
    <property type="match status" value="6"/>
</dbReference>
<evidence type="ECO:0000259" key="6">
    <source>
        <dbReference type="PROSITE" id="PS50199"/>
    </source>
</evidence>
<dbReference type="Pfam" id="PF00641">
    <property type="entry name" value="Zn_ribbon_RanBP"/>
    <property type="match status" value="2"/>
</dbReference>
<dbReference type="GO" id="GO:0005737">
    <property type="term" value="C:cytoplasm"/>
    <property type="evidence" value="ECO:0007669"/>
    <property type="project" value="TreeGrafter"/>
</dbReference>
<feature type="domain" description="RanBP2-type" evidence="6">
    <location>
        <begin position="103"/>
        <end position="132"/>
    </location>
</feature>
<reference evidence="7 8" key="1">
    <citation type="submission" date="2020-08" db="EMBL/GenBank/DDBJ databases">
        <authorList>
            <person name="Newling K."/>
            <person name="Davey J."/>
            <person name="Forrester S."/>
        </authorList>
    </citation>
    <scope>NUCLEOTIDE SEQUENCE [LARGE SCALE GENOMIC DNA]</scope>
    <source>
        <strain evidence="8">Crithidia deanei Carvalho (ATCC PRA-265)</strain>
    </source>
</reference>
<name>A0A7G2C3H3_9TRYP</name>
<feature type="domain" description="RanBP2-type" evidence="6">
    <location>
        <begin position="70"/>
        <end position="103"/>
    </location>
</feature>
<dbReference type="GO" id="GO:0008270">
    <property type="term" value="F:zinc ion binding"/>
    <property type="evidence" value="ECO:0007669"/>
    <property type="project" value="UniProtKB-KW"/>
</dbReference>
<organism evidence="7 8">
    <name type="scientific">Angomonas deanei</name>
    <dbReference type="NCBI Taxonomy" id="59799"/>
    <lineage>
        <taxon>Eukaryota</taxon>
        <taxon>Discoba</taxon>
        <taxon>Euglenozoa</taxon>
        <taxon>Kinetoplastea</taxon>
        <taxon>Metakinetoplastina</taxon>
        <taxon>Trypanosomatida</taxon>
        <taxon>Trypanosomatidae</taxon>
        <taxon>Strigomonadinae</taxon>
        <taxon>Angomonas</taxon>
    </lineage>
</organism>
<evidence type="ECO:0000313" key="7">
    <source>
        <dbReference type="EMBL" id="CAD2214240.1"/>
    </source>
</evidence>
<feature type="region of interest" description="Disordered" evidence="5">
    <location>
        <begin position="171"/>
        <end position="208"/>
    </location>
</feature>
<evidence type="ECO:0000256" key="5">
    <source>
        <dbReference type="SAM" id="MobiDB-lite"/>
    </source>
</evidence>
<feature type="domain" description="RanBP2-type" evidence="6">
    <location>
        <begin position="394"/>
        <end position="423"/>
    </location>
</feature>
<keyword evidence="1" id="KW-0479">Metal-binding</keyword>
<feature type="domain" description="RanBP2-type" evidence="6">
    <location>
        <begin position="345"/>
        <end position="374"/>
    </location>
</feature>
<dbReference type="Gene3D" id="4.10.1060.10">
    <property type="entry name" value="Zinc finger, RanBP2-type"/>
    <property type="match status" value="3"/>
</dbReference>
<protein>
    <submittedName>
        <fullName evidence="7">Zn-finger in Ran binding protein and others, putative</fullName>
    </submittedName>
</protein>
<feature type="domain" description="RanBP2-type" evidence="6">
    <location>
        <begin position="455"/>
        <end position="484"/>
    </location>
</feature>